<feature type="domain" description="Prokaryotic-type class I peptide chain release factors" evidence="8">
    <location>
        <begin position="244"/>
        <end position="260"/>
    </location>
</feature>
<dbReference type="Gene3D" id="3.30.160.20">
    <property type="match status" value="1"/>
</dbReference>
<keyword evidence="6" id="KW-0963">Cytoplasm</keyword>
<name>A0AA43ZSU3_9LACT</name>
<dbReference type="Pfam" id="PF03462">
    <property type="entry name" value="PCRF"/>
    <property type="match status" value="1"/>
</dbReference>
<keyword evidence="7" id="KW-0175">Coiled coil</keyword>
<evidence type="ECO:0000256" key="3">
    <source>
        <dbReference type="ARBA" id="ARBA00019192"/>
    </source>
</evidence>
<comment type="PTM">
    <text evidence="6">Methylated by PrmC. Methylation increases the termination efficiency of RF2.</text>
</comment>
<evidence type="ECO:0000256" key="1">
    <source>
        <dbReference type="ARBA" id="ARBA00002613"/>
    </source>
</evidence>
<dbReference type="Proteomes" id="UP001171751">
    <property type="component" value="Unassembled WGS sequence"/>
</dbReference>
<dbReference type="Gene3D" id="1.20.58.410">
    <property type="entry name" value="Release factor"/>
    <property type="match status" value="1"/>
</dbReference>
<dbReference type="PROSITE" id="PS00745">
    <property type="entry name" value="RF_PROK_I"/>
    <property type="match status" value="1"/>
</dbReference>
<dbReference type="Pfam" id="PF00472">
    <property type="entry name" value="RF-1"/>
    <property type="match status" value="1"/>
</dbReference>
<dbReference type="SMART" id="SM00937">
    <property type="entry name" value="PCRF"/>
    <property type="match status" value="1"/>
</dbReference>
<dbReference type="PANTHER" id="PTHR43116:SF3">
    <property type="entry name" value="CLASS I PEPTIDE CHAIN RELEASE FACTOR"/>
    <property type="match status" value="1"/>
</dbReference>
<comment type="function">
    <text evidence="1 6">Peptide chain release factor 2 directs the termination of translation in response to the peptide chain termination codons UGA and UAA.</text>
</comment>
<keyword evidence="4 6" id="KW-0488">Methylation</keyword>
<proteinExistence type="inferred from homology"/>
<dbReference type="NCBIfam" id="TIGR00020">
    <property type="entry name" value="prfB"/>
    <property type="match status" value="1"/>
</dbReference>
<reference evidence="9" key="1">
    <citation type="submission" date="2023-07" db="EMBL/GenBank/DDBJ databases">
        <title>Between Cages and Wild: Unraveling the Impact of Captivity on Animal Microbiomes and Antimicrobial Resistance.</title>
        <authorList>
            <person name="Schmartz G.P."/>
            <person name="Rehner J."/>
            <person name="Schuff M.J."/>
            <person name="Becker S.L."/>
            <person name="Kravczyk M."/>
            <person name="Gurevich A."/>
            <person name="Francke R."/>
            <person name="Mueller R."/>
            <person name="Keller V."/>
            <person name="Keller A."/>
        </authorList>
    </citation>
    <scope>NUCLEOTIDE SEQUENCE</scope>
    <source>
        <strain evidence="9">S39M_St_73</strain>
    </source>
</reference>
<evidence type="ECO:0000259" key="8">
    <source>
        <dbReference type="PROSITE" id="PS00745"/>
    </source>
</evidence>
<dbReference type="InterPro" id="IPR000352">
    <property type="entry name" value="Pep_chain_release_fac_I"/>
</dbReference>
<dbReference type="SUPFAM" id="SSF75620">
    <property type="entry name" value="Release factor"/>
    <property type="match status" value="1"/>
</dbReference>
<evidence type="ECO:0000313" key="9">
    <source>
        <dbReference type="EMBL" id="MDO5457353.1"/>
    </source>
</evidence>
<dbReference type="GO" id="GO:0005737">
    <property type="term" value="C:cytoplasm"/>
    <property type="evidence" value="ECO:0007669"/>
    <property type="project" value="UniProtKB-SubCell"/>
</dbReference>
<dbReference type="InterPro" id="IPR005139">
    <property type="entry name" value="PCRF"/>
</dbReference>
<dbReference type="HAMAP" id="MF_00094">
    <property type="entry name" value="Rel_fac_2"/>
    <property type="match status" value="1"/>
</dbReference>
<accession>A0AA43ZSU3</accession>
<keyword evidence="5 6" id="KW-0648">Protein biosynthesis</keyword>
<dbReference type="InterPro" id="IPR045853">
    <property type="entry name" value="Pep_chain_release_fac_I_sf"/>
</dbReference>
<organism evidence="9 10">
    <name type="scientific">Atopococcus tabaci</name>
    <dbReference type="NCBI Taxonomy" id="269774"/>
    <lineage>
        <taxon>Bacteria</taxon>
        <taxon>Bacillati</taxon>
        <taxon>Bacillota</taxon>
        <taxon>Bacilli</taxon>
        <taxon>Lactobacillales</taxon>
        <taxon>Carnobacteriaceae</taxon>
        <taxon>Atopococcus</taxon>
    </lineage>
</organism>
<dbReference type="EMBL" id="JAUNQW010000009">
    <property type="protein sequence ID" value="MDO5457353.1"/>
    <property type="molecule type" value="Genomic_DNA"/>
</dbReference>
<protein>
    <recommendedName>
        <fullName evidence="3 6">Peptide chain release factor 2</fullName>
        <shortName evidence="6">RF-2</shortName>
    </recommendedName>
</protein>
<evidence type="ECO:0000256" key="6">
    <source>
        <dbReference type="HAMAP-Rule" id="MF_00094"/>
    </source>
</evidence>
<dbReference type="InterPro" id="IPR004374">
    <property type="entry name" value="PrfB"/>
</dbReference>
<evidence type="ECO:0000256" key="2">
    <source>
        <dbReference type="ARBA" id="ARBA00010835"/>
    </source>
</evidence>
<gene>
    <name evidence="6 9" type="primary">prfB</name>
    <name evidence="9" type="ORF">Q4F26_03325</name>
</gene>
<dbReference type="FunFam" id="3.30.160.20:FF:000010">
    <property type="entry name" value="Peptide chain release factor 2"/>
    <property type="match status" value="1"/>
</dbReference>
<dbReference type="GO" id="GO:0016149">
    <property type="term" value="F:translation release factor activity, codon specific"/>
    <property type="evidence" value="ECO:0007669"/>
    <property type="project" value="UniProtKB-UniRule"/>
</dbReference>
<dbReference type="AlphaFoldDB" id="A0AA43ZSU3"/>
<evidence type="ECO:0000313" key="10">
    <source>
        <dbReference type="Proteomes" id="UP001171751"/>
    </source>
</evidence>
<feature type="modified residue" description="N5-methylglutamine" evidence="6">
    <location>
        <position position="251"/>
    </location>
</feature>
<evidence type="ECO:0000256" key="4">
    <source>
        <dbReference type="ARBA" id="ARBA00022481"/>
    </source>
</evidence>
<dbReference type="PANTHER" id="PTHR43116">
    <property type="entry name" value="PEPTIDE CHAIN RELEASE FACTOR 2"/>
    <property type="match status" value="1"/>
</dbReference>
<feature type="coiled-coil region" evidence="7">
    <location>
        <begin position="3"/>
        <end position="30"/>
    </location>
</feature>
<dbReference type="Gene3D" id="3.30.70.1660">
    <property type="match status" value="1"/>
</dbReference>
<evidence type="ECO:0000256" key="7">
    <source>
        <dbReference type="SAM" id="Coils"/>
    </source>
</evidence>
<sequence>MEKNEIKDKLEKLNQSITDIRRSLDIAKLERDIAEYDAQMSERTFWDDSQEAQKTIKSANHLKETFANYNQLNQRLEDTLVIEELLEDDDDEELKKELESSLDILAADVEDLAVSLLLDDEYDANDAIVEIQSGAGGTEAQDWVSMLFRMYTRYAESMGFKLDIVDYHSGEEAGTKNVTFMVKGHNAYGYMKSEKGVHRLIRLSPFDSQNRRHTSFVSVEVTPEINKDIEVEIKPDDLRIDTYRASGAGGQHINKTDSAVRITHEPTGIVVASQEQRSQIQNKETAMSMLKSKLYQIEVEKKELEMADIVGEQKDIGWGSQIRSYIFHPYSLVKDHRTNSESGNVNAVMDGEIQPFVEAYLRWSKNPTYLE</sequence>
<comment type="subcellular location">
    <subcellularLocation>
        <location evidence="6">Cytoplasm</location>
    </subcellularLocation>
</comment>
<keyword evidence="10" id="KW-1185">Reference proteome</keyword>
<comment type="caution">
    <text evidence="9">The sequence shown here is derived from an EMBL/GenBank/DDBJ whole genome shotgun (WGS) entry which is preliminary data.</text>
</comment>
<evidence type="ECO:0000256" key="5">
    <source>
        <dbReference type="ARBA" id="ARBA00022917"/>
    </source>
</evidence>
<comment type="similarity">
    <text evidence="2 6">Belongs to the prokaryotic/mitochondrial release factor family.</text>
</comment>